<gene>
    <name evidence="1" type="ORF">METZ01_LOCUS447777</name>
</gene>
<sequence>MGLIGRQQSSGAFLKLDDIASQFDGSTSTFNLTLGGQAFFAGNPYTLLVSLGGVIQEPISAFTINQNQINFASAPRAGADFFIVVLATTNVDALRSLTVGRRAGAHQIDLHGRSFAVKDRAGNTHSIAFNLA</sequence>
<reference evidence="1" key="1">
    <citation type="submission" date="2018-05" db="EMBL/GenBank/DDBJ databases">
        <authorList>
            <person name="Lanie J.A."/>
            <person name="Ng W.-L."/>
            <person name="Kazmierczak K.M."/>
            <person name="Andrzejewski T.M."/>
            <person name="Davidsen T.M."/>
            <person name="Wayne K.J."/>
            <person name="Tettelin H."/>
            <person name="Glass J.I."/>
            <person name="Rusch D."/>
            <person name="Podicherti R."/>
            <person name="Tsui H.-C.T."/>
            <person name="Winkler M.E."/>
        </authorList>
    </citation>
    <scope>NUCLEOTIDE SEQUENCE</scope>
</reference>
<dbReference type="AlphaFoldDB" id="A0A382ZHM3"/>
<proteinExistence type="predicted"/>
<name>A0A382ZHM3_9ZZZZ</name>
<organism evidence="1">
    <name type="scientific">marine metagenome</name>
    <dbReference type="NCBI Taxonomy" id="408172"/>
    <lineage>
        <taxon>unclassified sequences</taxon>
        <taxon>metagenomes</taxon>
        <taxon>ecological metagenomes</taxon>
    </lineage>
</organism>
<accession>A0A382ZHM3</accession>
<protein>
    <submittedName>
        <fullName evidence="1">Uncharacterized protein</fullName>
    </submittedName>
</protein>
<evidence type="ECO:0000313" key="1">
    <source>
        <dbReference type="EMBL" id="SVD94923.1"/>
    </source>
</evidence>
<dbReference type="EMBL" id="UINC01183940">
    <property type="protein sequence ID" value="SVD94923.1"/>
    <property type="molecule type" value="Genomic_DNA"/>
</dbReference>